<dbReference type="GO" id="GO:0017000">
    <property type="term" value="P:antibiotic biosynthetic process"/>
    <property type="evidence" value="ECO:0007669"/>
    <property type="project" value="InterPro"/>
</dbReference>
<dbReference type="InterPro" id="IPR014395">
    <property type="entry name" value="Pen/GL7ACA/AHL_acylase"/>
</dbReference>
<evidence type="ECO:0000256" key="4">
    <source>
        <dbReference type="PIRSR" id="PIRSR001227-1"/>
    </source>
</evidence>
<keyword evidence="7" id="KW-1133">Transmembrane helix</keyword>
<dbReference type="Pfam" id="PF01804">
    <property type="entry name" value="Penicil_amidase"/>
    <property type="match status" value="1"/>
</dbReference>
<protein>
    <submittedName>
        <fullName evidence="8">Penicillin amidase</fullName>
    </submittedName>
</protein>
<evidence type="ECO:0000256" key="7">
    <source>
        <dbReference type="SAM" id="Phobius"/>
    </source>
</evidence>
<feature type="active site" description="Nucleophile" evidence="4">
    <location>
        <position position="323"/>
    </location>
</feature>
<dbReference type="InterPro" id="IPR043147">
    <property type="entry name" value="Penicillin_amidase_A-knob"/>
</dbReference>
<dbReference type="InterPro" id="IPR043146">
    <property type="entry name" value="Penicillin_amidase_N_B-knob"/>
</dbReference>
<dbReference type="AlphaFoldDB" id="A0A285VIU3"/>
<keyword evidence="5" id="KW-0479">Metal-binding</keyword>
<evidence type="ECO:0000256" key="3">
    <source>
        <dbReference type="ARBA" id="ARBA00023145"/>
    </source>
</evidence>
<dbReference type="GO" id="GO:0046872">
    <property type="term" value="F:metal ion binding"/>
    <property type="evidence" value="ECO:0007669"/>
    <property type="project" value="UniProtKB-KW"/>
</dbReference>
<keyword evidence="7" id="KW-0472">Membrane</keyword>
<dbReference type="PANTHER" id="PTHR34218">
    <property type="entry name" value="PEPTIDASE S45 PENICILLIN AMIDASE"/>
    <property type="match status" value="1"/>
</dbReference>
<organism evidence="8 9">
    <name type="scientific">Ornithinimicrobium cerasi</name>
    <dbReference type="NCBI Taxonomy" id="2248773"/>
    <lineage>
        <taxon>Bacteria</taxon>
        <taxon>Bacillati</taxon>
        <taxon>Actinomycetota</taxon>
        <taxon>Actinomycetes</taxon>
        <taxon>Micrococcales</taxon>
        <taxon>Ornithinimicrobiaceae</taxon>
        <taxon>Ornithinimicrobium</taxon>
    </lineage>
</organism>
<dbReference type="Gene3D" id="1.10.439.10">
    <property type="entry name" value="Penicillin Amidohydrolase, domain 1"/>
    <property type="match status" value="1"/>
</dbReference>
<dbReference type="PIRSF" id="PIRSF001227">
    <property type="entry name" value="Pen_acylase"/>
    <property type="match status" value="1"/>
</dbReference>
<proteinExistence type="inferred from homology"/>
<evidence type="ECO:0000256" key="2">
    <source>
        <dbReference type="ARBA" id="ARBA00022801"/>
    </source>
</evidence>
<feature type="region of interest" description="Disordered" evidence="6">
    <location>
        <begin position="221"/>
        <end position="286"/>
    </location>
</feature>
<dbReference type="InterPro" id="IPR023343">
    <property type="entry name" value="Penicillin_amidase_dom1"/>
</dbReference>
<dbReference type="RefSeq" id="WP_097187331.1">
    <property type="nucleotide sequence ID" value="NZ_OBQK01000002.1"/>
</dbReference>
<keyword evidence="7" id="KW-0812">Transmembrane</keyword>
<evidence type="ECO:0000256" key="5">
    <source>
        <dbReference type="PIRSR" id="PIRSR001227-2"/>
    </source>
</evidence>
<keyword evidence="5" id="KW-0106">Calcium</keyword>
<dbReference type="GO" id="GO:0016811">
    <property type="term" value="F:hydrolase activity, acting on carbon-nitrogen (but not peptide) bonds, in linear amides"/>
    <property type="evidence" value="ECO:0007669"/>
    <property type="project" value="InterPro"/>
</dbReference>
<dbReference type="InterPro" id="IPR029055">
    <property type="entry name" value="Ntn_hydrolases_N"/>
</dbReference>
<dbReference type="CDD" id="cd03747">
    <property type="entry name" value="Ntn_PGA_like"/>
    <property type="match status" value="1"/>
</dbReference>
<evidence type="ECO:0000256" key="6">
    <source>
        <dbReference type="SAM" id="MobiDB-lite"/>
    </source>
</evidence>
<dbReference type="SUPFAM" id="SSF56235">
    <property type="entry name" value="N-terminal nucleophile aminohydrolases (Ntn hydrolases)"/>
    <property type="match status" value="1"/>
</dbReference>
<sequence>MSRPLWQRVAVPVVAILVVVVVAAAVLGVGLARRAFPQTSGEIAVPGLSGEVEVVRDALGVAHIYADTPEDLFRAQGFVAAQDRFFQMDLRRHIVSGRLSELVGEGGVEADRVIRTMGWRRVAEQELPLLSPDARSYLQAYSAGVNAYIERQGGPSSMGLEYVVLAQSAPGYQVEPWDAVDSLTWLKAMAWDLRGNYTDELARGRLVGSVPLTQLSTLYPDYPHDEHPPILGGDEWTAPDAEPGADGTSRGGTRGPVTMPPDGSAPDPADVARLGEPGPPAPPSGSLAENWLAGPGADEALAGVETALGSIPELLGRGEGIGSNSWVVSGEHTETGLPLLANDPHLRGTQPGVWLQAGLHCRQLSEQCPFDVTGFTFAGFPGVIIGHNTSIAWGMTNLDPDVTDFYLEDVRGDTVRRDGAYVPMEVRTETIQVAGGDDVEITVRETVHGPIMSDVVEALDDLGTNAPEGGVQTSNDYEVSLAWTALEPSPTAEAVFSLNAATGWEDFREGARQFAVPSQNLIYADTEGNIGYQAPGLIPVRRSATHGTPPGFYPAPGWDSAYDWTGWVDPNDLPWTLNPDDGMIVTANQAVVRGGRPFLTTEFDKGYRSTRILELLQSHLDEGPLTTATMQQIQLDDRNTFAERLIPYLLAVDLENDFYTEAQDLLASWDRSAPAEGEQSAAAAYYHAVYDRLLEMVFDDELPPGLGATGSSRSMLLLDELLGDADSPWWDDRRTPGVIESRDEVVRTAMVDARHDLTRRVAKDPERWVWGDLHQIRLEHQVLAGEDVPGLVSSIFNLPAQPVAGSTAMVNATSWDASLEDFDVTSSPSMRMVVDLADLDASTWVNQTGSSGHPFHPNWDDQQAAWIAGETYPWPSTREAVLEAGEQTLTLVPDGGAGR</sequence>
<dbReference type="Gene3D" id="1.10.1400.10">
    <property type="match status" value="1"/>
</dbReference>
<feature type="binding site" evidence="5">
    <location>
        <position position="200"/>
    </location>
    <ligand>
        <name>Ca(2+)</name>
        <dbReference type="ChEBI" id="CHEBI:29108"/>
    </ligand>
</feature>
<dbReference type="Gene3D" id="3.60.20.10">
    <property type="entry name" value="Glutamine Phosphoribosylpyrophosphate, subunit 1, domain 1"/>
    <property type="match status" value="1"/>
</dbReference>
<dbReference type="Proteomes" id="UP000219688">
    <property type="component" value="Unassembled WGS sequence"/>
</dbReference>
<dbReference type="InterPro" id="IPR002692">
    <property type="entry name" value="S45"/>
</dbReference>
<evidence type="ECO:0000313" key="8">
    <source>
        <dbReference type="EMBL" id="SOC54002.1"/>
    </source>
</evidence>
<reference evidence="9" key="1">
    <citation type="submission" date="2017-08" db="EMBL/GenBank/DDBJ databases">
        <authorList>
            <person name="Varghese N."/>
            <person name="Submissions S."/>
        </authorList>
    </citation>
    <scope>NUCLEOTIDE SEQUENCE [LARGE SCALE GENOMIC DNA]</scope>
    <source>
        <strain evidence="9">USBA17B2</strain>
    </source>
</reference>
<accession>A0A285VIU3</accession>
<feature type="binding site" evidence="5">
    <location>
        <position position="401"/>
    </location>
    <ligand>
        <name>Ca(2+)</name>
        <dbReference type="ChEBI" id="CHEBI:29108"/>
    </ligand>
</feature>
<comment type="similarity">
    <text evidence="1">Belongs to the peptidase S45 family.</text>
</comment>
<name>A0A285VIU3_9MICO</name>
<evidence type="ECO:0000313" key="9">
    <source>
        <dbReference type="Proteomes" id="UP000219688"/>
    </source>
</evidence>
<dbReference type="Gene3D" id="2.30.120.10">
    <property type="match status" value="1"/>
</dbReference>
<feature type="binding site" evidence="5">
    <location>
        <position position="404"/>
    </location>
    <ligand>
        <name>Ca(2+)</name>
        <dbReference type="ChEBI" id="CHEBI:29108"/>
    </ligand>
</feature>
<dbReference type="PANTHER" id="PTHR34218:SF4">
    <property type="entry name" value="ACYL-HOMOSERINE LACTONE ACYLASE QUIP"/>
    <property type="match status" value="1"/>
</dbReference>
<keyword evidence="3" id="KW-0865">Zymogen</keyword>
<gene>
    <name evidence="8" type="ORF">SAMN05421879_102307</name>
</gene>
<dbReference type="EMBL" id="OBQK01000002">
    <property type="protein sequence ID" value="SOC54002.1"/>
    <property type="molecule type" value="Genomic_DNA"/>
</dbReference>
<feature type="transmembrane region" description="Helical" evidence="7">
    <location>
        <begin position="9"/>
        <end position="32"/>
    </location>
</feature>
<keyword evidence="9" id="KW-1185">Reference proteome</keyword>
<evidence type="ECO:0000256" key="1">
    <source>
        <dbReference type="ARBA" id="ARBA00006586"/>
    </source>
</evidence>
<keyword evidence="2" id="KW-0378">Hydrolase</keyword>
<comment type="cofactor">
    <cofactor evidence="5">
        <name>Ca(2+)</name>
        <dbReference type="ChEBI" id="CHEBI:29108"/>
    </cofactor>
    <text evidence="5">Binds 1 Ca(2+) ion per dimer.</text>
</comment>